<name>A0A645IR27_9ZZZZ</name>
<gene>
    <name evidence="1" type="ORF">SDC9_201016</name>
</gene>
<proteinExistence type="predicted"/>
<comment type="caution">
    <text evidence="1">The sequence shown here is derived from an EMBL/GenBank/DDBJ whole genome shotgun (WGS) entry which is preliminary data.</text>
</comment>
<dbReference type="AlphaFoldDB" id="A0A645IR27"/>
<dbReference type="EMBL" id="VSSQ01120401">
    <property type="protein sequence ID" value="MPN53352.1"/>
    <property type="molecule type" value="Genomic_DNA"/>
</dbReference>
<sequence length="95" mass="10772">MRAYLLTRARDVTVKAEILAVTRSETMLSDGDGITIRYESYNPPKRGWAGPRPIPIVKKGEETVAFLQWDAALRCYVPAARGASFEPLQTYWVQR</sequence>
<accession>A0A645IR27</accession>
<evidence type="ECO:0000313" key="1">
    <source>
        <dbReference type="EMBL" id="MPN53352.1"/>
    </source>
</evidence>
<protein>
    <submittedName>
        <fullName evidence="1">Uncharacterized protein</fullName>
    </submittedName>
</protein>
<reference evidence="1" key="1">
    <citation type="submission" date="2019-08" db="EMBL/GenBank/DDBJ databases">
        <authorList>
            <person name="Kucharzyk K."/>
            <person name="Murdoch R.W."/>
            <person name="Higgins S."/>
            <person name="Loffler F."/>
        </authorList>
    </citation>
    <scope>NUCLEOTIDE SEQUENCE</scope>
</reference>
<organism evidence="1">
    <name type="scientific">bioreactor metagenome</name>
    <dbReference type="NCBI Taxonomy" id="1076179"/>
    <lineage>
        <taxon>unclassified sequences</taxon>
        <taxon>metagenomes</taxon>
        <taxon>ecological metagenomes</taxon>
    </lineage>
</organism>